<comment type="similarity">
    <text evidence="7">Belongs to the inositol monophosphatase superfamily.</text>
</comment>
<evidence type="ECO:0000256" key="4">
    <source>
        <dbReference type="ARBA" id="ARBA00022801"/>
    </source>
</evidence>
<dbReference type="GO" id="GO:0006020">
    <property type="term" value="P:inositol metabolic process"/>
    <property type="evidence" value="ECO:0007669"/>
    <property type="project" value="TreeGrafter"/>
</dbReference>
<reference evidence="8 9" key="1">
    <citation type="submission" date="2017-06" db="EMBL/GenBank/DDBJ databases">
        <title>Description of Rhodopirellula bahusiensis sp. nov.</title>
        <authorList>
            <person name="Kizina J."/>
            <person name="Harder J."/>
        </authorList>
    </citation>
    <scope>NUCLEOTIDE SEQUENCE [LARGE SCALE GENOMIC DNA]</scope>
    <source>
        <strain evidence="8 9">SWK21</strain>
    </source>
</reference>
<evidence type="ECO:0000313" key="8">
    <source>
        <dbReference type="EMBL" id="PHQ35693.1"/>
    </source>
</evidence>
<organism evidence="8 9">
    <name type="scientific">Rhodopirellula bahusiensis</name>
    <dbReference type="NCBI Taxonomy" id="2014065"/>
    <lineage>
        <taxon>Bacteria</taxon>
        <taxon>Pseudomonadati</taxon>
        <taxon>Planctomycetota</taxon>
        <taxon>Planctomycetia</taxon>
        <taxon>Pirellulales</taxon>
        <taxon>Pirellulaceae</taxon>
        <taxon>Rhodopirellula</taxon>
    </lineage>
</organism>
<sequence>MSENNLRRSDLLDTAVRAAQTGGEILHRYFENGVTMRDKSTDGGKTYDLVSDADLESEKAVAALIRESYPEHELLGEEDLKGGDASAKHLWVIDPLDGTNNFAHHLPHFAVSIAYYESGVPIVGAVYNPIREDLFTAVQGQGAFENGKQVQVSDSSSLNQSMIGCGFYYDRGDMMRATLDAIAECFQNDIHGIRRFGTASLDLCQVGCGGFDAFFEYKLSPWDFAAGALFITEAGGVITTATGEVLPLETTSVLASNGKIHAAMQDITTRHALPK</sequence>
<dbReference type="EC" id="3.1.3.25" evidence="7"/>
<evidence type="ECO:0000256" key="7">
    <source>
        <dbReference type="RuleBase" id="RU364068"/>
    </source>
</evidence>
<keyword evidence="9" id="KW-1185">Reference proteome</keyword>
<dbReference type="GO" id="GO:0007165">
    <property type="term" value="P:signal transduction"/>
    <property type="evidence" value="ECO:0007669"/>
    <property type="project" value="TreeGrafter"/>
</dbReference>
<evidence type="ECO:0000256" key="1">
    <source>
        <dbReference type="ARBA" id="ARBA00001033"/>
    </source>
</evidence>
<dbReference type="InterPro" id="IPR033942">
    <property type="entry name" value="IMPase"/>
</dbReference>
<keyword evidence="5 6" id="KW-0460">Magnesium</keyword>
<dbReference type="Pfam" id="PF00459">
    <property type="entry name" value="Inositol_P"/>
    <property type="match status" value="1"/>
</dbReference>
<feature type="binding site" evidence="6">
    <location>
        <position position="96"/>
    </location>
    <ligand>
        <name>Mg(2+)</name>
        <dbReference type="ChEBI" id="CHEBI:18420"/>
        <label>1</label>
        <note>catalytic</note>
    </ligand>
</feature>
<comment type="catalytic activity">
    <reaction evidence="1 7">
        <text>a myo-inositol phosphate + H2O = myo-inositol + phosphate</text>
        <dbReference type="Rhea" id="RHEA:24056"/>
        <dbReference type="ChEBI" id="CHEBI:15377"/>
        <dbReference type="ChEBI" id="CHEBI:17268"/>
        <dbReference type="ChEBI" id="CHEBI:43474"/>
        <dbReference type="ChEBI" id="CHEBI:84139"/>
        <dbReference type="EC" id="3.1.3.25"/>
    </reaction>
</comment>
<dbReference type="Proteomes" id="UP000225740">
    <property type="component" value="Unassembled WGS sequence"/>
</dbReference>
<evidence type="ECO:0000256" key="3">
    <source>
        <dbReference type="ARBA" id="ARBA00022723"/>
    </source>
</evidence>
<keyword evidence="3 6" id="KW-0479">Metal-binding</keyword>
<dbReference type="PANTHER" id="PTHR20854">
    <property type="entry name" value="INOSITOL MONOPHOSPHATASE"/>
    <property type="match status" value="1"/>
</dbReference>
<feature type="binding site" evidence="6">
    <location>
        <position position="97"/>
    </location>
    <ligand>
        <name>Mg(2+)</name>
        <dbReference type="ChEBI" id="CHEBI:18420"/>
        <label>1</label>
        <note>catalytic</note>
    </ligand>
</feature>
<dbReference type="GeneID" id="90608272"/>
<keyword evidence="4 7" id="KW-0378">Hydrolase</keyword>
<dbReference type="EMBL" id="NIZW01000006">
    <property type="protein sequence ID" value="PHQ35693.1"/>
    <property type="molecule type" value="Genomic_DNA"/>
</dbReference>
<dbReference type="FunFam" id="3.30.540.10:FF:000030">
    <property type="entry name" value="Inositol monophosphatase"/>
    <property type="match status" value="1"/>
</dbReference>
<dbReference type="RefSeq" id="WP_099260325.1">
    <property type="nucleotide sequence ID" value="NZ_NIZW01000006.1"/>
</dbReference>
<dbReference type="PRINTS" id="PR00377">
    <property type="entry name" value="IMPHPHTASES"/>
</dbReference>
<dbReference type="InterPro" id="IPR000760">
    <property type="entry name" value="Inositol_monophosphatase-like"/>
</dbReference>
<comment type="cofactor">
    <cofactor evidence="2 6 7">
        <name>Mg(2+)</name>
        <dbReference type="ChEBI" id="CHEBI:18420"/>
    </cofactor>
</comment>
<protein>
    <recommendedName>
        <fullName evidence="7">Inositol-1-monophosphatase</fullName>
        <ecNumber evidence="7">3.1.3.25</ecNumber>
    </recommendedName>
</protein>
<evidence type="ECO:0000256" key="5">
    <source>
        <dbReference type="ARBA" id="ARBA00022842"/>
    </source>
</evidence>
<feature type="binding site" evidence="6">
    <location>
        <position position="94"/>
    </location>
    <ligand>
        <name>Mg(2+)</name>
        <dbReference type="ChEBI" id="CHEBI:18420"/>
        <label>1</label>
        <note>catalytic</note>
    </ligand>
</feature>
<dbReference type="PROSITE" id="PS00629">
    <property type="entry name" value="IMP_1"/>
    <property type="match status" value="1"/>
</dbReference>
<feature type="binding site" evidence="6">
    <location>
        <position position="223"/>
    </location>
    <ligand>
        <name>Mg(2+)</name>
        <dbReference type="ChEBI" id="CHEBI:18420"/>
        <label>1</label>
        <note>catalytic</note>
    </ligand>
</feature>
<evidence type="ECO:0000256" key="2">
    <source>
        <dbReference type="ARBA" id="ARBA00001946"/>
    </source>
</evidence>
<dbReference type="AlphaFoldDB" id="A0A2G1W9J4"/>
<dbReference type="PANTHER" id="PTHR20854:SF4">
    <property type="entry name" value="INOSITOL-1-MONOPHOSPHATASE-RELATED"/>
    <property type="match status" value="1"/>
</dbReference>
<name>A0A2G1W9J4_9BACT</name>
<dbReference type="Gene3D" id="3.40.190.80">
    <property type="match status" value="1"/>
</dbReference>
<dbReference type="InterPro" id="IPR020583">
    <property type="entry name" value="Inositol_monoP_metal-BS"/>
</dbReference>
<dbReference type="Gene3D" id="3.30.540.10">
    <property type="entry name" value="Fructose-1,6-Bisphosphatase, subunit A, domain 1"/>
    <property type="match status" value="1"/>
</dbReference>
<feature type="binding site" evidence="6">
    <location>
        <position position="77"/>
    </location>
    <ligand>
        <name>Mg(2+)</name>
        <dbReference type="ChEBI" id="CHEBI:18420"/>
        <label>1</label>
        <note>catalytic</note>
    </ligand>
</feature>
<dbReference type="SUPFAM" id="SSF56655">
    <property type="entry name" value="Carbohydrate phosphatase"/>
    <property type="match status" value="1"/>
</dbReference>
<evidence type="ECO:0000313" key="9">
    <source>
        <dbReference type="Proteomes" id="UP000225740"/>
    </source>
</evidence>
<gene>
    <name evidence="8" type="ORF">CEE69_08770</name>
</gene>
<dbReference type="GO" id="GO:0046872">
    <property type="term" value="F:metal ion binding"/>
    <property type="evidence" value="ECO:0007669"/>
    <property type="project" value="UniProtKB-KW"/>
</dbReference>
<dbReference type="GO" id="GO:0008934">
    <property type="term" value="F:inositol monophosphate 1-phosphatase activity"/>
    <property type="evidence" value="ECO:0007669"/>
    <property type="project" value="InterPro"/>
</dbReference>
<comment type="caution">
    <text evidence="8">The sequence shown here is derived from an EMBL/GenBank/DDBJ whole genome shotgun (WGS) entry which is preliminary data.</text>
</comment>
<evidence type="ECO:0000256" key="6">
    <source>
        <dbReference type="PIRSR" id="PIRSR600760-2"/>
    </source>
</evidence>
<accession>A0A2G1W9J4</accession>
<dbReference type="CDD" id="cd01639">
    <property type="entry name" value="IMPase"/>
    <property type="match status" value="1"/>
</dbReference>
<proteinExistence type="inferred from homology"/>
<dbReference type="OrthoDB" id="9772456at2"/>